<keyword evidence="3" id="KW-0732">Signal</keyword>
<organism evidence="4">
    <name type="scientific">mine drainage metagenome</name>
    <dbReference type="NCBI Taxonomy" id="410659"/>
    <lineage>
        <taxon>unclassified sequences</taxon>
        <taxon>metagenomes</taxon>
        <taxon>ecological metagenomes</taxon>
    </lineage>
</organism>
<reference evidence="4" key="1">
    <citation type="submission" date="2013-08" db="EMBL/GenBank/DDBJ databases">
        <authorList>
            <person name="Mendez C."/>
            <person name="Richter M."/>
            <person name="Ferrer M."/>
            <person name="Sanchez J."/>
        </authorList>
    </citation>
    <scope>NUCLEOTIDE SEQUENCE</scope>
</reference>
<dbReference type="GO" id="GO:0030288">
    <property type="term" value="C:outer membrane-bounded periplasmic space"/>
    <property type="evidence" value="ECO:0007669"/>
    <property type="project" value="InterPro"/>
</dbReference>
<sequence length="137" mass="14331">MRAILTFFLITSLLVCSLGAEARRIKDLATIQGVRHNQLIGYGLVVGLDGTGDMTILTPFTVQSFLNMLTRMGINTPPASVLQTMLKNVAAVMVTADLPPFSRPGQTIDVTVSSVGNANSLLGGTLLMTPLEGGGVG</sequence>
<comment type="function">
    <text evidence="1">Assembles around the rod to form the L-ring and probably protects the motor/basal body from shearing forces during rotation.</text>
</comment>
<evidence type="ECO:0000313" key="4">
    <source>
        <dbReference type="EMBL" id="EQD72013.1"/>
    </source>
</evidence>
<keyword evidence="4" id="KW-0966">Cell projection</keyword>
<evidence type="ECO:0000256" key="1">
    <source>
        <dbReference type="ARBA" id="ARBA00002591"/>
    </source>
</evidence>
<dbReference type="PANTHER" id="PTHR30381">
    <property type="entry name" value="FLAGELLAR P-RING PERIPLASMIC PROTEIN FLGI"/>
    <property type="match status" value="1"/>
</dbReference>
<feature type="non-terminal residue" evidence="4">
    <location>
        <position position="137"/>
    </location>
</feature>
<accession>T1BTX8</accession>
<proteinExistence type="predicted"/>
<comment type="caution">
    <text evidence="4">The sequence shown here is derived from an EMBL/GenBank/DDBJ whole genome shotgun (WGS) entry which is preliminary data.</text>
</comment>
<dbReference type="GO" id="GO:0009428">
    <property type="term" value="C:bacterial-type flagellum basal body, distal rod, P ring"/>
    <property type="evidence" value="ECO:0007669"/>
    <property type="project" value="InterPro"/>
</dbReference>
<name>T1BTX8_9ZZZZ</name>
<evidence type="ECO:0000256" key="3">
    <source>
        <dbReference type="ARBA" id="ARBA00022729"/>
    </source>
</evidence>
<protein>
    <submittedName>
        <fullName evidence="4">Flagellar P-ring protein</fullName>
    </submittedName>
</protein>
<dbReference type="EMBL" id="AUZX01004029">
    <property type="protein sequence ID" value="EQD72013.1"/>
    <property type="molecule type" value="Genomic_DNA"/>
</dbReference>
<dbReference type="GO" id="GO:0071973">
    <property type="term" value="P:bacterial-type flagellum-dependent cell motility"/>
    <property type="evidence" value="ECO:0007669"/>
    <property type="project" value="InterPro"/>
</dbReference>
<dbReference type="InterPro" id="IPR001782">
    <property type="entry name" value="Flag_FlgI"/>
</dbReference>
<dbReference type="PANTHER" id="PTHR30381:SF0">
    <property type="entry name" value="FLAGELLAR P-RING PROTEIN"/>
    <property type="match status" value="1"/>
</dbReference>
<keyword evidence="4" id="KW-0969">Cilium</keyword>
<dbReference type="PRINTS" id="PR01010">
    <property type="entry name" value="FLGPRINGFLGI"/>
</dbReference>
<evidence type="ECO:0000256" key="2">
    <source>
        <dbReference type="ARBA" id="ARBA00004117"/>
    </source>
</evidence>
<comment type="subcellular location">
    <subcellularLocation>
        <location evidence="2">Bacterial flagellum basal body</location>
    </subcellularLocation>
</comment>
<reference evidence="4" key="2">
    <citation type="journal article" date="2014" name="ISME J.">
        <title>Microbial stratification in low pH oxic and suboxic macroscopic growths along an acid mine drainage.</title>
        <authorList>
            <person name="Mendez-Garcia C."/>
            <person name="Mesa V."/>
            <person name="Sprenger R.R."/>
            <person name="Richter M."/>
            <person name="Diez M.S."/>
            <person name="Solano J."/>
            <person name="Bargiela R."/>
            <person name="Golyshina O.V."/>
            <person name="Manteca A."/>
            <person name="Ramos J.L."/>
            <person name="Gallego J.R."/>
            <person name="Llorente I."/>
            <person name="Martins Dos Santos V.A."/>
            <person name="Jensen O.N."/>
            <person name="Pelaez A.I."/>
            <person name="Sanchez J."/>
            <person name="Ferrer M."/>
        </authorList>
    </citation>
    <scope>NUCLEOTIDE SEQUENCE</scope>
</reference>
<dbReference type="Pfam" id="PF02119">
    <property type="entry name" value="FlgI"/>
    <property type="match status" value="1"/>
</dbReference>
<keyword evidence="4" id="KW-0282">Flagellum</keyword>
<dbReference type="GO" id="GO:0005198">
    <property type="term" value="F:structural molecule activity"/>
    <property type="evidence" value="ECO:0007669"/>
    <property type="project" value="InterPro"/>
</dbReference>
<gene>
    <name evidence="4" type="ORF">B1A_05517</name>
</gene>
<dbReference type="AlphaFoldDB" id="T1BTX8"/>